<comment type="similarity">
    <text evidence="1">Belongs to the NipSnap family.</text>
</comment>
<sequence length="105" mass="11790">MIVEQRDYLLVPGGTARYLETWNRLGREPQTRHLGEPLGVYTAETGQLNTIVYLWQFTGPGDRAQRRGQLAADADFAQFRTEVRDLLVTQSSRLLVPAAFPSVNG</sequence>
<comment type="caution">
    <text evidence="3">The sequence shown here is derived from an EMBL/GenBank/DDBJ whole genome shotgun (WGS) entry which is preliminary data.</text>
</comment>
<dbReference type="PANTHER" id="PTHR21017">
    <property type="entry name" value="NIPSNAP-RELATED"/>
    <property type="match status" value="1"/>
</dbReference>
<protein>
    <recommendedName>
        <fullName evidence="2">NIPSNAP domain-containing protein</fullName>
    </recommendedName>
</protein>
<dbReference type="InterPro" id="IPR051557">
    <property type="entry name" value="NipSnap_domain"/>
</dbReference>
<name>A0ABS4TUX7_9PSEU</name>
<evidence type="ECO:0000256" key="1">
    <source>
        <dbReference type="ARBA" id="ARBA00005291"/>
    </source>
</evidence>
<dbReference type="EMBL" id="JAGINW010000001">
    <property type="protein sequence ID" value="MBP2328206.1"/>
    <property type="molecule type" value="Genomic_DNA"/>
</dbReference>
<keyword evidence="4" id="KW-1185">Reference proteome</keyword>
<gene>
    <name evidence="3" type="ORF">JOF56_008591</name>
</gene>
<dbReference type="RefSeq" id="WP_209645250.1">
    <property type="nucleotide sequence ID" value="NZ_JAGINW010000001.1"/>
</dbReference>
<dbReference type="Gene3D" id="3.30.70.100">
    <property type="match status" value="1"/>
</dbReference>
<evidence type="ECO:0000313" key="4">
    <source>
        <dbReference type="Proteomes" id="UP001519332"/>
    </source>
</evidence>
<dbReference type="Pfam" id="PF07978">
    <property type="entry name" value="NIPSNAP"/>
    <property type="match status" value="1"/>
</dbReference>
<evidence type="ECO:0000313" key="3">
    <source>
        <dbReference type="EMBL" id="MBP2328206.1"/>
    </source>
</evidence>
<dbReference type="PANTHER" id="PTHR21017:SF17">
    <property type="entry name" value="PROTEIN NIPSNAP"/>
    <property type="match status" value="1"/>
</dbReference>
<dbReference type="InterPro" id="IPR011008">
    <property type="entry name" value="Dimeric_a/b-barrel"/>
</dbReference>
<evidence type="ECO:0000259" key="2">
    <source>
        <dbReference type="Pfam" id="PF07978"/>
    </source>
</evidence>
<organism evidence="3 4">
    <name type="scientific">Kibdelosporangium banguiense</name>
    <dbReference type="NCBI Taxonomy" id="1365924"/>
    <lineage>
        <taxon>Bacteria</taxon>
        <taxon>Bacillati</taxon>
        <taxon>Actinomycetota</taxon>
        <taxon>Actinomycetes</taxon>
        <taxon>Pseudonocardiales</taxon>
        <taxon>Pseudonocardiaceae</taxon>
        <taxon>Kibdelosporangium</taxon>
    </lineage>
</organism>
<dbReference type="InterPro" id="IPR012577">
    <property type="entry name" value="NIPSNAP"/>
</dbReference>
<dbReference type="Proteomes" id="UP001519332">
    <property type="component" value="Unassembled WGS sequence"/>
</dbReference>
<proteinExistence type="inferred from homology"/>
<reference evidence="3 4" key="1">
    <citation type="submission" date="2021-03" db="EMBL/GenBank/DDBJ databases">
        <title>Sequencing the genomes of 1000 actinobacteria strains.</title>
        <authorList>
            <person name="Klenk H.-P."/>
        </authorList>
    </citation>
    <scope>NUCLEOTIDE SEQUENCE [LARGE SCALE GENOMIC DNA]</scope>
    <source>
        <strain evidence="3 4">DSM 46670</strain>
    </source>
</reference>
<accession>A0ABS4TUX7</accession>
<feature type="domain" description="NIPSNAP" evidence="2">
    <location>
        <begin position="4"/>
        <end position="100"/>
    </location>
</feature>
<dbReference type="SUPFAM" id="SSF54909">
    <property type="entry name" value="Dimeric alpha+beta barrel"/>
    <property type="match status" value="1"/>
</dbReference>